<sequence>MVGVRYEGGIVSRKHARRNGRRRDALRRRQQGDVLTGTIHVSRPGVATVETAEGVFAVGRGGIREAMSGDEVQVSLSSRRGRERLAYVQGVARRATATFLGTFRRAEPLGVVVPLDARIRRDFFVLPTDDSAHALDVADGDVVAGRILEYPTRKSAGVVTIERRVGSPVELDMGIEAVVASYGLVVELASAALEQAEKIAPNVAETLALDPGRRDLRQSCVITVDPSDARDFDDAIGARRRADGYELEVHIADVTNYVSWASPIDEEARRRTCSAYLVDRVIPMLPERLCDDVCSLKPQEDRLCMSVIVRLDRRGEVLGAEVLRTAVRSKARLDYAAADRLLAGEAAPDDLPCDSRWRRPVAESLAVLDELASLRRERRARRGSIDFVTREAKVILDAAGHPKGVSVRERTRATSLVEEAMLLANESVAKLISDAGLPCAYRVHERPSPEELEATIPVLRELGLVRGSQDRAVIAGDPRAIRAVLEAARGTTGEVLANSVLLRAQKRAVYLPHNDGHYALAAPAYCHFTSPIRRYPDIIVHRALKLLLARGEAGRPGGERVALGCVQRETERILPQLCRTCSERERAADAAAHASQRVKMAELYAARVGEDFSGVVVGVERYGLFVMIEESRAEGLLPTRSLGSERFIYDESLMALTGEESGACWRPGRRIAVRVASVDVMQGQIDFALAGDASASGTPRRGRLH</sequence>
<dbReference type="InterPro" id="IPR003029">
    <property type="entry name" value="S1_domain"/>
</dbReference>
<dbReference type="PANTHER" id="PTHR23355">
    <property type="entry name" value="RIBONUCLEASE"/>
    <property type="match status" value="1"/>
</dbReference>
<dbReference type="GO" id="GO:0005829">
    <property type="term" value="C:cytosol"/>
    <property type="evidence" value="ECO:0007669"/>
    <property type="project" value="TreeGrafter"/>
</dbReference>
<dbReference type="InterPro" id="IPR012340">
    <property type="entry name" value="NA-bd_OB-fold"/>
</dbReference>
<evidence type="ECO:0000256" key="2">
    <source>
        <dbReference type="ARBA" id="ARBA00022490"/>
    </source>
</evidence>
<dbReference type="SMART" id="SM00955">
    <property type="entry name" value="RNB"/>
    <property type="match status" value="1"/>
</dbReference>
<keyword evidence="10" id="KW-1185">Reference proteome</keyword>
<proteinExistence type="inferred from homology"/>
<dbReference type="CDD" id="cd04471">
    <property type="entry name" value="S1_RNase_R"/>
    <property type="match status" value="1"/>
</dbReference>
<keyword evidence="3 7" id="KW-0540">Nuclease</keyword>
<dbReference type="GO" id="GO:0006402">
    <property type="term" value="P:mRNA catabolic process"/>
    <property type="evidence" value="ECO:0007669"/>
    <property type="project" value="TreeGrafter"/>
</dbReference>
<evidence type="ECO:0000313" key="9">
    <source>
        <dbReference type="EMBL" id="ADK67283.1"/>
    </source>
</evidence>
<keyword evidence="5 7" id="KW-0269">Exonuclease</keyword>
<keyword evidence="4 7" id="KW-0378">Hydrolase</keyword>
<evidence type="ECO:0000256" key="3">
    <source>
        <dbReference type="ARBA" id="ARBA00022722"/>
    </source>
</evidence>
<dbReference type="HAMAP" id="MF_01895">
    <property type="entry name" value="RNase_R"/>
    <property type="match status" value="1"/>
</dbReference>
<name>E1QY19_OLSUV</name>
<comment type="catalytic activity">
    <reaction evidence="1 7">
        <text>Exonucleolytic cleavage in the 3'- to 5'-direction to yield nucleoside 5'-phosphates.</text>
        <dbReference type="EC" id="3.1.13.1"/>
    </reaction>
</comment>
<dbReference type="STRING" id="633147.Olsu_0151"/>
<dbReference type="EC" id="3.1.13.1" evidence="7"/>
<comment type="function">
    <text evidence="7">3'-5' exoribonuclease that releases 5'-nucleoside monophosphates and is involved in maturation of structured RNAs.</text>
</comment>
<dbReference type="PROSITE" id="PS50126">
    <property type="entry name" value="S1"/>
    <property type="match status" value="1"/>
</dbReference>
<protein>
    <recommendedName>
        <fullName evidence="7">Ribonuclease R</fullName>
        <shortName evidence="7">RNase R</shortName>
        <ecNumber evidence="7">3.1.13.1</ecNumber>
    </recommendedName>
</protein>
<dbReference type="Proteomes" id="UP000000333">
    <property type="component" value="Chromosome"/>
</dbReference>
<evidence type="ECO:0000256" key="1">
    <source>
        <dbReference type="ARBA" id="ARBA00001849"/>
    </source>
</evidence>
<organism evidence="9 10">
    <name type="scientific">Olsenella uli (strain ATCC 49627 / DSM 7084 / CCUG 31166 / CIP 109912 / JCM 12494 / LMG 11480 / NCIMB 702895 / VPI D76D-27C)</name>
    <name type="common">Lactobacillus uli</name>
    <dbReference type="NCBI Taxonomy" id="633147"/>
    <lineage>
        <taxon>Bacteria</taxon>
        <taxon>Bacillati</taxon>
        <taxon>Actinomycetota</taxon>
        <taxon>Coriobacteriia</taxon>
        <taxon>Coriobacteriales</taxon>
        <taxon>Atopobiaceae</taxon>
        <taxon>Olsenella</taxon>
    </lineage>
</organism>
<dbReference type="Pfam" id="PF17876">
    <property type="entry name" value="CSD2"/>
    <property type="match status" value="1"/>
</dbReference>
<dbReference type="InterPro" id="IPR040476">
    <property type="entry name" value="CSD2"/>
</dbReference>
<accession>E1QY19</accession>
<dbReference type="GO" id="GO:0003723">
    <property type="term" value="F:RNA binding"/>
    <property type="evidence" value="ECO:0007669"/>
    <property type="project" value="UniProtKB-UniRule"/>
</dbReference>
<dbReference type="NCBIfam" id="TIGR00358">
    <property type="entry name" value="3_prime_RNase"/>
    <property type="match status" value="1"/>
</dbReference>
<dbReference type="InterPro" id="IPR011805">
    <property type="entry name" value="RNase_R"/>
</dbReference>
<dbReference type="eggNOG" id="COG0557">
    <property type="taxonomic scope" value="Bacteria"/>
</dbReference>
<dbReference type="InterPro" id="IPR001900">
    <property type="entry name" value="RNase_II/R"/>
</dbReference>
<evidence type="ECO:0000259" key="8">
    <source>
        <dbReference type="PROSITE" id="PS50126"/>
    </source>
</evidence>
<comment type="subcellular location">
    <subcellularLocation>
        <location evidence="7">Cytoplasm</location>
    </subcellularLocation>
</comment>
<reference evidence="9 10" key="1">
    <citation type="journal article" date="2010" name="Stand. Genomic Sci.">
        <title>Complete genome sequence of Olsenella uli type strain (VPI D76D-27C).</title>
        <authorList>
            <person name="Goker M."/>
            <person name="Held B."/>
            <person name="Lucas S."/>
            <person name="Nolan M."/>
            <person name="Yasawong M."/>
            <person name="Glavina Del Rio T."/>
            <person name="Tice H."/>
            <person name="Cheng J.F."/>
            <person name="Bruce D."/>
            <person name="Detter J.C."/>
            <person name="Tapia R."/>
            <person name="Han C."/>
            <person name="Goodwin L."/>
            <person name="Pitluck S."/>
            <person name="Liolios K."/>
            <person name="Ivanova N."/>
            <person name="Mavromatis K."/>
            <person name="Mikhailova N."/>
            <person name="Pati A."/>
            <person name="Chen A."/>
            <person name="Palaniappan K."/>
            <person name="Land M."/>
            <person name="Hauser L."/>
            <person name="Chang Y.J."/>
            <person name="Jeffries C.D."/>
            <person name="Rohde M."/>
            <person name="Sikorski J."/>
            <person name="Pukall R."/>
            <person name="Woyke T."/>
            <person name="Bristow J."/>
            <person name="Eisen J.A."/>
            <person name="Markowitz V."/>
            <person name="Hugenholtz P."/>
            <person name="Kyrpides N.C."/>
            <person name="Klenk H.P."/>
            <person name="Lapidus A."/>
        </authorList>
    </citation>
    <scope>NUCLEOTIDE SEQUENCE [LARGE SCALE GENOMIC DNA]</scope>
    <source>
        <strain evidence="10">ATCC 49627 / DSM 7084 / CIP 109912 / JCM 12494 / NCIMB 702895 / VPI D76D-27C</strain>
    </source>
</reference>
<feature type="domain" description="S1 motif" evidence="8">
    <location>
        <begin position="609"/>
        <end position="690"/>
    </location>
</feature>
<dbReference type="Pfam" id="PF00773">
    <property type="entry name" value="RNB"/>
    <property type="match status" value="1"/>
</dbReference>
<dbReference type="HOGENOM" id="CLU_002333_4_1_11"/>
<dbReference type="EMBL" id="CP002106">
    <property type="protein sequence ID" value="ADK67283.1"/>
    <property type="molecule type" value="Genomic_DNA"/>
</dbReference>
<evidence type="ECO:0000256" key="7">
    <source>
        <dbReference type="HAMAP-Rule" id="MF_01895"/>
    </source>
</evidence>
<evidence type="ECO:0000256" key="4">
    <source>
        <dbReference type="ARBA" id="ARBA00022801"/>
    </source>
</evidence>
<dbReference type="Gene3D" id="2.40.50.140">
    <property type="entry name" value="Nucleic acid-binding proteins"/>
    <property type="match status" value="1"/>
</dbReference>
<evidence type="ECO:0000256" key="6">
    <source>
        <dbReference type="ARBA" id="ARBA00022884"/>
    </source>
</evidence>
<dbReference type="PANTHER" id="PTHR23355:SF9">
    <property type="entry name" value="DIS3-LIKE EXONUCLEASE 2"/>
    <property type="match status" value="1"/>
</dbReference>
<dbReference type="InterPro" id="IPR050180">
    <property type="entry name" value="RNR_Ribonuclease"/>
</dbReference>
<dbReference type="PATRIC" id="fig|633147.7.peg.1725"/>
<dbReference type="GO" id="GO:0008859">
    <property type="term" value="F:exoribonuclease II activity"/>
    <property type="evidence" value="ECO:0007669"/>
    <property type="project" value="UniProtKB-UniRule"/>
</dbReference>
<gene>
    <name evidence="7" type="primary">rnr</name>
    <name evidence="9" type="ordered locus">Olsu_0151</name>
</gene>
<dbReference type="AlphaFoldDB" id="E1QY19"/>
<dbReference type="InterPro" id="IPR004476">
    <property type="entry name" value="RNase_II/RNase_R"/>
</dbReference>
<comment type="similarity">
    <text evidence="7">Belongs to the RNR ribonuclease family. RNase R subfamily.</text>
</comment>
<evidence type="ECO:0000256" key="5">
    <source>
        <dbReference type="ARBA" id="ARBA00022839"/>
    </source>
</evidence>
<evidence type="ECO:0000313" key="10">
    <source>
        <dbReference type="Proteomes" id="UP000000333"/>
    </source>
</evidence>
<dbReference type="SUPFAM" id="SSF50249">
    <property type="entry name" value="Nucleic acid-binding proteins"/>
    <property type="match status" value="2"/>
</dbReference>
<keyword evidence="2 7" id="KW-0963">Cytoplasm</keyword>
<dbReference type="Pfam" id="PF00575">
    <property type="entry name" value="S1"/>
    <property type="match status" value="1"/>
</dbReference>
<keyword evidence="6 7" id="KW-0694">RNA-binding</keyword>
<dbReference type="KEGG" id="ols:Olsu_0151"/>